<dbReference type="GO" id="GO:0004354">
    <property type="term" value="F:glutamate dehydrogenase (NADP+) activity"/>
    <property type="evidence" value="ECO:0007669"/>
    <property type="project" value="UniProtKB-EC"/>
</dbReference>
<reference evidence="12" key="1">
    <citation type="submission" date="2021-10" db="EMBL/GenBank/DDBJ databases">
        <title>The diversity and Nitrogen Metabolism of Culturable Nitrate-Utilizing Bacteria Within the Oxygen Minimum Zone of the Changjiang (Yangtze River)Estuary.</title>
        <authorList>
            <person name="Zhang D."/>
            <person name="Zheng J."/>
            <person name="Liu S."/>
            <person name="He W."/>
        </authorList>
    </citation>
    <scope>NUCLEOTIDE SEQUENCE</scope>
    <source>
        <strain evidence="12">FXH-223</strain>
    </source>
</reference>
<accession>A0A9Q3YMD5</accession>
<feature type="binding site" evidence="8">
    <location>
        <position position="207"/>
    </location>
    <ligand>
        <name>NAD(+)</name>
        <dbReference type="ChEBI" id="CHEBI:57540"/>
    </ligand>
</feature>
<feature type="binding site" evidence="8">
    <location>
        <position position="112"/>
    </location>
    <ligand>
        <name>substrate</name>
    </ligand>
</feature>
<gene>
    <name evidence="12" type="primary">gdhA</name>
    <name evidence="12" type="ORF">LL252_02560</name>
</gene>
<comment type="catalytic activity">
    <reaction evidence="5">
        <text>L-glutamate + NADP(+) + H2O = 2-oxoglutarate + NH4(+) + NADPH + H(+)</text>
        <dbReference type="Rhea" id="RHEA:11612"/>
        <dbReference type="ChEBI" id="CHEBI:15377"/>
        <dbReference type="ChEBI" id="CHEBI:15378"/>
        <dbReference type="ChEBI" id="CHEBI:16810"/>
        <dbReference type="ChEBI" id="CHEBI:28938"/>
        <dbReference type="ChEBI" id="CHEBI:29985"/>
        <dbReference type="ChEBI" id="CHEBI:57783"/>
        <dbReference type="ChEBI" id="CHEBI:58349"/>
        <dbReference type="EC" id="1.4.1.4"/>
    </reaction>
</comment>
<evidence type="ECO:0000256" key="9">
    <source>
        <dbReference type="PIRSR" id="PIRSR000185-3"/>
    </source>
</evidence>
<feature type="domain" description="Glutamate/phenylalanine/leucine/valine/L-tryptophan dehydrogenase C-terminal" evidence="11">
    <location>
        <begin position="200"/>
        <end position="441"/>
    </location>
</feature>
<feature type="active site" description="Proton donor" evidence="7">
    <location>
        <position position="124"/>
    </location>
</feature>
<dbReference type="PRINTS" id="PR00082">
    <property type="entry name" value="GLFDHDRGNASE"/>
</dbReference>
<evidence type="ECO:0000256" key="8">
    <source>
        <dbReference type="PIRSR" id="PIRSR000185-2"/>
    </source>
</evidence>
<evidence type="ECO:0000256" key="2">
    <source>
        <dbReference type="ARBA" id="ARBA00006382"/>
    </source>
</evidence>
<dbReference type="InterPro" id="IPR033922">
    <property type="entry name" value="NAD_bind_Glu_DH"/>
</dbReference>
<dbReference type="SUPFAM" id="SSF53223">
    <property type="entry name" value="Aminoacid dehydrogenase-like, N-terminal domain"/>
    <property type="match status" value="1"/>
</dbReference>
<dbReference type="SMART" id="SM00839">
    <property type="entry name" value="ELFV_dehydrog"/>
    <property type="match status" value="1"/>
</dbReference>
<dbReference type="PANTHER" id="PTHR43571:SF1">
    <property type="entry name" value="NADP-SPECIFIC GLUTAMATE DEHYDROGENASE 1-RELATED"/>
    <property type="match status" value="1"/>
</dbReference>
<feature type="binding site" evidence="8">
    <location>
        <position position="163"/>
    </location>
    <ligand>
        <name>substrate</name>
    </ligand>
</feature>
<dbReference type="PIRSF" id="PIRSF000185">
    <property type="entry name" value="Glu_DH"/>
    <property type="match status" value="1"/>
</dbReference>
<evidence type="ECO:0000256" key="3">
    <source>
        <dbReference type="ARBA" id="ARBA00011643"/>
    </source>
</evidence>
<dbReference type="GO" id="GO:0005829">
    <property type="term" value="C:cytosol"/>
    <property type="evidence" value="ECO:0007669"/>
    <property type="project" value="TreeGrafter"/>
</dbReference>
<comment type="subunit">
    <text evidence="3">Homohexamer.</text>
</comment>
<dbReference type="Gene3D" id="3.40.50.10860">
    <property type="entry name" value="Leucine Dehydrogenase, chain A, domain 1"/>
    <property type="match status" value="1"/>
</dbReference>
<evidence type="ECO:0000259" key="11">
    <source>
        <dbReference type="SMART" id="SM00839"/>
    </source>
</evidence>
<dbReference type="InterPro" id="IPR014362">
    <property type="entry name" value="Glu_DH"/>
</dbReference>
<dbReference type="NCBIfam" id="NF006929">
    <property type="entry name" value="PRK09414.1"/>
    <property type="match status" value="1"/>
</dbReference>
<feature type="binding site" evidence="8">
    <location>
        <position position="109"/>
    </location>
    <ligand>
        <name>substrate</name>
    </ligand>
</feature>
<evidence type="ECO:0000256" key="4">
    <source>
        <dbReference type="ARBA" id="ARBA00023002"/>
    </source>
</evidence>
<evidence type="ECO:0000256" key="6">
    <source>
        <dbReference type="PIRNR" id="PIRNR000185"/>
    </source>
</evidence>
<keyword evidence="4 6" id="KW-0560">Oxidoreductase</keyword>
<dbReference type="InterPro" id="IPR006096">
    <property type="entry name" value="Glu/Leu/Phe/Val/Trp_DH_C"/>
</dbReference>
<dbReference type="FunFam" id="3.40.50.720:FF:000030">
    <property type="entry name" value="Glutamate dehydrogenase"/>
    <property type="match status" value="1"/>
</dbReference>
<proteinExistence type="inferred from homology"/>
<feature type="binding site" evidence="8">
    <location>
        <position position="238"/>
    </location>
    <ligand>
        <name>NAD(+)</name>
        <dbReference type="ChEBI" id="CHEBI:57540"/>
    </ligand>
</feature>
<feature type="binding site" evidence="8">
    <location>
        <position position="88"/>
    </location>
    <ligand>
        <name>substrate</name>
    </ligand>
</feature>
<comment type="caution">
    <text evidence="12">The sequence shown here is derived from an EMBL/GenBank/DDBJ whole genome shotgun (WGS) entry which is preliminary data.</text>
</comment>
<keyword evidence="8" id="KW-0520">NAD</keyword>
<evidence type="ECO:0000256" key="1">
    <source>
        <dbReference type="ARBA" id="ARBA00003868"/>
    </source>
</evidence>
<dbReference type="InterPro" id="IPR006095">
    <property type="entry name" value="Glu/Leu/Phe/Val/Trp_DH"/>
</dbReference>
<dbReference type="Gene3D" id="3.40.50.720">
    <property type="entry name" value="NAD(P)-binding Rossmann-like Domain"/>
    <property type="match status" value="1"/>
</dbReference>
<organism evidence="12 13">
    <name type="scientific">Alloalcanivorax marinus</name>
    <dbReference type="NCBI Taxonomy" id="1177169"/>
    <lineage>
        <taxon>Bacteria</taxon>
        <taxon>Pseudomonadati</taxon>
        <taxon>Pseudomonadota</taxon>
        <taxon>Gammaproteobacteria</taxon>
        <taxon>Oceanospirillales</taxon>
        <taxon>Alcanivoracaceae</taxon>
        <taxon>Alloalcanivorax</taxon>
    </lineage>
</organism>
<dbReference type="Pfam" id="PF00208">
    <property type="entry name" value="ELFV_dehydrog"/>
    <property type="match status" value="1"/>
</dbReference>
<comment type="function">
    <text evidence="1">Catalyzes the reversible oxidative deamination of glutamate to alpha-ketoglutarate and ammonia.</text>
</comment>
<dbReference type="AlphaFoldDB" id="A0A9Q3YMD5"/>
<dbReference type="InterPro" id="IPR036291">
    <property type="entry name" value="NAD(P)-bd_dom_sf"/>
</dbReference>
<evidence type="ECO:0000256" key="5">
    <source>
        <dbReference type="ARBA" id="ARBA00048584"/>
    </source>
</evidence>
<sequence>MDTQSILDRIKERDPHHTHFQQAARSLLESIEGPLRDHPDFDDDALMARLLEPERTLVFRVPWVDDDGRTRVNRGFRVQMNGALGPYKGGLRFHPSVNLDVLTFLALEQTLKNALTGLPLGAGKGGSDFNPKGRSDAEVMRFCQAFMTEFHHHMGADTDVPAGDMGVGPREIGYLFGMYRKLGRRHDGGFTGKQLSFGGSALRVQATGYGLIYFLEAMLNQRDQTLEGRTVAISGAGNVARHALEKALERDARVVSLSDSRGSIYIKDGFTRDHLEAVAEIKNGGGKVGDLADRFDGVEYRDGERPWDLPCDIALPCATQNELEEEDADRLIDNGCGWVVEGANMPCSGAAVKRLRDAGVVFGPGKAANAGGVAVSGLEMSQNSRRESWSAEEVDRRLRDIMARVHQRCLDHGGDGERPDYLVGADMAGYLRVAEAMVGQGIL</sequence>
<keyword evidence="13" id="KW-1185">Reference proteome</keyword>
<dbReference type="CDD" id="cd05313">
    <property type="entry name" value="NAD_bind_2_Glu_DH"/>
    <property type="match status" value="1"/>
</dbReference>
<dbReference type="GO" id="GO:0006537">
    <property type="term" value="P:glutamate biosynthetic process"/>
    <property type="evidence" value="ECO:0007669"/>
    <property type="project" value="UniProtKB-ARBA"/>
</dbReference>
<dbReference type="FunFam" id="3.40.50.10860:FF:000002">
    <property type="entry name" value="Glutamate dehydrogenase"/>
    <property type="match status" value="1"/>
</dbReference>
<protein>
    <recommendedName>
        <fullName evidence="6">Glutamate dehydrogenase</fullName>
    </recommendedName>
</protein>
<dbReference type="GO" id="GO:0000166">
    <property type="term" value="F:nucleotide binding"/>
    <property type="evidence" value="ECO:0007669"/>
    <property type="project" value="UniProtKB-KW"/>
</dbReference>
<feature type="site" description="Important for catalysis" evidence="9">
    <location>
        <position position="164"/>
    </location>
</feature>
<dbReference type="InterPro" id="IPR046346">
    <property type="entry name" value="Aminoacid_DH-like_N_sf"/>
</dbReference>
<evidence type="ECO:0000313" key="12">
    <source>
        <dbReference type="EMBL" id="MCC4307441.1"/>
    </source>
</evidence>
<dbReference type="FunFam" id="1.10.285.10:FF:000001">
    <property type="entry name" value="Glutamate dehydrogenase"/>
    <property type="match status" value="1"/>
</dbReference>
<dbReference type="InterPro" id="IPR050724">
    <property type="entry name" value="Glu_Leu_Phe_Val_DH"/>
</dbReference>
<dbReference type="InterPro" id="IPR006097">
    <property type="entry name" value="Glu/Leu/Phe/Val/Trp_DH_dimer"/>
</dbReference>
<keyword evidence="8" id="KW-0547">Nucleotide-binding</keyword>
<name>A0A9Q3YMD5_9GAMM</name>
<dbReference type="PANTHER" id="PTHR43571">
    <property type="entry name" value="NADP-SPECIFIC GLUTAMATE DEHYDROGENASE 1-RELATED"/>
    <property type="match status" value="1"/>
</dbReference>
<comment type="similarity">
    <text evidence="2 6 10">Belongs to the Glu/Leu/Phe/Val dehydrogenases family.</text>
</comment>
<dbReference type="Pfam" id="PF02812">
    <property type="entry name" value="ELFV_dehydrog_N"/>
    <property type="match status" value="1"/>
</dbReference>
<dbReference type="SUPFAM" id="SSF51735">
    <property type="entry name" value="NAD(P)-binding Rossmann-fold domains"/>
    <property type="match status" value="1"/>
</dbReference>
<feature type="binding site" evidence="8">
    <location>
        <position position="376"/>
    </location>
    <ligand>
        <name>substrate</name>
    </ligand>
</feature>
<dbReference type="Gene3D" id="1.10.285.10">
    <property type="entry name" value="Glutamate Dehydrogenase, chain A, domain 3"/>
    <property type="match status" value="2"/>
</dbReference>
<dbReference type="Proteomes" id="UP001108027">
    <property type="component" value="Unassembled WGS sequence"/>
</dbReference>
<dbReference type="RefSeq" id="WP_228232686.1">
    <property type="nucleotide sequence ID" value="NZ_ARXL01000003.1"/>
</dbReference>
<evidence type="ECO:0000256" key="7">
    <source>
        <dbReference type="PIRSR" id="PIRSR000185-1"/>
    </source>
</evidence>
<evidence type="ECO:0000313" key="13">
    <source>
        <dbReference type="Proteomes" id="UP001108027"/>
    </source>
</evidence>
<dbReference type="EMBL" id="JAJGNA010000002">
    <property type="protein sequence ID" value="MCC4307441.1"/>
    <property type="molecule type" value="Genomic_DNA"/>
</dbReference>
<evidence type="ECO:0000256" key="10">
    <source>
        <dbReference type="RuleBase" id="RU004417"/>
    </source>
</evidence>